<comment type="caution">
    <text evidence="3">The sequence shown here is derived from an EMBL/GenBank/DDBJ whole genome shotgun (WGS) entry which is preliminary data.</text>
</comment>
<dbReference type="SUPFAM" id="SSF53067">
    <property type="entry name" value="Actin-like ATPase domain"/>
    <property type="match status" value="2"/>
</dbReference>
<reference evidence="3 4" key="1">
    <citation type="submission" date="2024-06" db="EMBL/GenBank/DDBJ databases">
        <title>Genomic Encyclopedia of Type Strains, Phase IV (KMG-IV): sequencing the most valuable type-strain genomes for metagenomic binning, comparative biology and taxonomic classification.</title>
        <authorList>
            <person name="Goeker M."/>
        </authorList>
    </citation>
    <scope>NUCLEOTIDE SEQUENCE [LARGE SCALE GENOMIC DNA]</scope>
    <source>
        <strain evidence="3 4">DSM 27865</strain>
    </source>
</reference>
<dbReference type="PANTHER" id="PTHR11365">
    <property type="entry name" value="5-OXOPROLINASE RELATED"/>
    <property type="match status" value="1"/>
</dbReference>
<dbReference type="PANTHER" id="PTHR11365:SF10">
    <property type="entry name" value="HYDANTOINASE_OXOPROLINASE"/>
    <property type="match status" value="1"/>
</dbReference>
<feature type="domain" description="Hydantoinase A/oxoprolinase" evidence="1">
    <location>
        <begin position="192"/>
        <end position="360"/>
    </location>
</feature>
<evidence type="ECO:0000259" key="1">
    <source>
        <dbReference type="Pfam" id="PF01968"/>
    </source>
</evidence>
<keyword evidence="4" id="KW-1185">Reference proteome</keyword>
<sequence>MKRIGIDVGGTNTDAVLIDGNRVISSIKIPTSDDVMTGVVKAINSVMAAQGPQDSPIDAVMIGTTHFTNAVVERARLERAGAIRIAMPTGESLPPMIDWPADLREAVNPMSFMVEGGHEYDGRPLMPLDRAAIRDAAMRLRDAGITSVGITALFSPLTAECEVEAASIVQEIMPDARITQSSTLGRIGLLERENVTMLNAALQQLGRKTVAAFGEALRQAGISAPFYLTQNDGTVVLAEIAAANPVYSFASGPTNSMRGAAFLTGLEDAMVVDVGGTTSDIGYLQRGFPREANNVVEVGGVRTLFRMPDLLPMALGGGTIVDPDKLTVGPRSVGYRITEKALVFGGDTLTTTDIAVAAGRADIGDRDRVRHLDPALVQTVLKRIETMLEDGIDRMKTSAEDVKLIAVGGGAFLVPEKLKGASEVLRVEHAGVANALGAAMAQVSGEVDQVFSGLGRAEAIAEADRIARERAMAAGAVDSTIVTLETEDIPLAYLPGNARRVRVRVIGDIAFATA</sequence>
<dbReference type="RefSeq" id="WP_354196226.1">
    <property type="nucleotide sequence ID" value="NZ_JBEPML010000010.1"/>
</dbReference>
<evidence type="ECO:0000313" key="4">
    <source>
        <dbReference type="Proteomes" id="UP001549076"/>
    </source>
</evidence>
<dbReference type="Proteomes" id="UP001549076">
    <property type="component" value="Unassembled WGS sequence"/>
</dbReference>
<dbReference type="InterPro" id="IPR002821">
    <property type="entry name" value="Hydantoinase_A"/>
</dbReference>
<evidence type="ECO:0000259" key="2">
    <source>
        <dbReference type="Pfam" id="PF05378"/>
    </source>
</evidence>
<dbReference type="EMBL" id="JBEPML010000010">
    <property type="protein sequence ID" value="MET3792848.1"/>
    <property type="molecule type" value="Genomic_DNA"/>
</dbReference>
<protein>
    <submittedName>
        <fullName evidence="3">N-methylhydantoinase A/oxoprolinase/acetone carboxylase beta subunit</fullName>
    </submittedName>
</protein>
<evidence type="ECO:0000313" key="3">
    <source>
        <dbReference type="EMBL" id="MET3792848.1"/>
    </source>
</evidence>
<proteinExistence type="predicted"/>
<dbReference type="Pfam" id="PF01968">
    <property type="entry name" value="Hydantoinase_A"/>
    <property type="match status" value="1"/>
</dbReference>
<dbReference type="Pfam" id="PF05378">
    <property type="entry name" value="Hydant_A_N"/>
    <property type="match status" value="1"/>
</dbReference>
<accession>A0ABV2N4C5</accession>
<dbReference type="InterPro" id="IPR043129">
    <property type="entry name" value="ATPase_NBD"/>
</dbReference>
<name>A0ABV2N4C5_9HYPH</name>
<dbReference type="InterPro" id="IPR045079">
    <property type="entry name" value="Oxoprolinase-like"/>
</dbReference>
<dbReference type="Gene3D" id="3.30.420.40">
    <property type="match status" value="1"/>
</dbReference>
<organism evidence="3 4">
    <name type="scientific">Aquamicrobium terrae</name>
    <dbReference type="NCBI Taxonomy" id="1324945"/>
    <lineage>
        <taxon>Bacteria</taxon>
        <taxon>Pseudomonadati</taxon>
        <taxon>Pseudomonadota</taxon>
        <taxon>Alphaproteobacteria</taxon>
        <taxon>Hyphomicrobiales</taxon>
        <taxon>Phyllobacteriaceae</taxon>
        <taxon>Aquamicrobium</taxon>
    </lineage>
</organism>
<feature type="domain" description="Hydantoinase/oxoprolinase N-terminal" evidence="2">
    <location>
        <begin position="3"/>
        <end position="172"/>
    </location>
</feature>
<gene>
    <name evidence="3" type="ORF">ABID37_003071</name>
</gene>
<dbReference type="InterPro" id="IPR008040">
    <property type="entry name" value="Hydant_A_N"/>
</dbReference>